<evidence type="ECO:0000256" key="3">
    <source>
        <dbReference type="ARBA" id="ARBA00022989"/>
    </source>
</evidence>
<keyword evidence="7" id="KW-1185">Reference proteome</keyword>
<evidence type="ECO:0000313" key="7">
    <source>
        <dbReference type="Proteomes" id="UP001580928"/>
    </source>
</evidence>
<dbReference type="Pfam" id="PF04357">
    <property type="entry name" value="TamB"/>
    <property type="match status" value="1"/>
</dbReference>
<comment type="caution">
    <text evidence="6">The sequence shown here is derived from an EMBL/GenBank/DDBJ whole genome shotgun (WGS) entry which is preliminary data.</text>
</comment>
<keyword evidence="3" id="KW-1133">Transmembrane helix</keyword>
<evidence type="ECO:0000256" key="4">
    <source>
        <dbReference type="ARBA" id="ARBA00023136"/>
    </source>
</evidence>
<organism evidence="6 7">
    <name type="scientific">Albibacterium profundi</name>
    <dbReference type="NCBI Taxonomy" id="3134906"/>
    <lineage>
        <taxon>Bacteria</taxon>
        <taxon>Pseudomonadati</taxon>
        <taxon>Bacteroidota</taxon>
        <taxon>Sphingobacteriia</taxon>
        <taxon>Sphingobacteriales</taxon>
        <taxon>Sphingobacteriaceae</taxon>
        <taxon>Albibacterium</taxon>
    </lineage>
</organism>
<evidence type="ECO:0000256" key="2">
    <source>
        <dbReference type="ARBA" id="ARBA00022692"/>
    </source>
</evidence>
<dbReference type="RefSeq" id="WP_375556815.1">
    <property type="nucleotide sequence ID" value="NZ_JBBVGT010000002.1"/>
</dbReference>
<gene>
    <name evidence="6" type="ORF">WKR92_05480</name>
</gene>
<evidence type="ECO:0000256" key="1">
    <source>
        <dbReference type="ARBA" id="ARBA00004167"/>
    </source>
</evidence>
<feature type="domain" description="Translocation and assembly module TamB C-terminal" evidence="5">
    <location>
        <begin position="1003"/>
        <end position="1417"/>
    </location>
</feature>
<evidence type="ECO:0000259" key="5">
    <source>
        <dbReference type="Pfam" id="PF04357"/>
    </source>
</evidence>
<reference evidence="6 7" key="1">
    <citation type="submission" date="2024-04" db="EMBL/GenBank/DDBJ databases">
        <title>Albibacterium profundi sp. nov., isolated from sediment of the Challenger Deep of Mariana Trench.</title>
        <authorList>
            <person name="Wang Y."/>
        </authorList>
    </citation>
    <scope>NUCLEOTIDE SEQUENCE [LARGE SCALE GENOMIC DNA]</scope>
    <source>
        <strain evidence="6 7">RHL897</strain>
    </source>
</reference>
<dbReference type="EMBL" id="JBBVGT010000002">
    <property type="protein sequence ID" value="MFB5945272.1"/>
    <property type="molecule type" value="Genomic_DNA"/>
</dbReference>
<protein>
    <submittedName>
        <fullName evidence="6">Translocation/assembly module TamB domain-containing protein</fullName>
    </submittedName>
</protein>
<keyword evidence="4" id="KW-0472">Membrane</keyword>
<dbReference type="PANTHER" id="PTHR36985">
    <property type="entry name" value="TRANSLOCATION AND ASSEMBLY MODULE SUBUNIT TAMB"/>
    <property type="match status" value="1"/>
</dbReference>
<keyword evidence="2" id="KW-0812">Transmembrane</keyword>
<sequence length="1461" mass="162103">MLGIVVLLIALTLSLQLKPVQNYIADRAANYLSEELDTEIHLRSIYYEPFNSIKIEELFVADQEQDTLLYFGEFGAQLDIRSLLSSKLIVNDLTIKEGKVLIKKYRDSTTNFTFIQDYLAPQRADTQKEKKQFELILPDASFSGIEFRYINYLKRQEVDGINYNDIHIYGLGGTLLEIDYVNHLFQTKISDLTFREKSGLVVKNITTDLTVDSNRMEFAALDLELNSSYIKDYILFEYDSLSAFSNFIEDVQVTGNLQNSRIVSRDIAYFSPGVGVTDFNVLFSGNLTGTVEDIHASQVQIRAGKQTWLEGDLTIRGLPDINNTLFDMDLSRLLTNRQDLERLVAGFSGQNTFMLPAVIDRIGDIHYQGRVTGFYNDFITQGIFKSKLGDVVADLKLSLKNKGSYSGKLLTPGFELGLLLNNPIIGSVAGTIEGSGLGFALADLYEEVNASIDYLEYQGYRYTDILVDGTYSDRYFTGNVDIDDTNLRLSLVGEVDVSNGQLIADIHADVDKADLYRLKLTKDSLELAGVVSGNFSGKELNTVIGQLSLRDVSLITPDTVFRTDSVVLIAEGLEDNRTIAIQSDVLDARINGQIDLNTFPSYFKGIAKQYVPSLDVNIINGGNQEFSFDLTLKDFTPFSLLFVPGLEIPEEVIMTGKFSSVDGVSSLSGFVPVGIYKGVTINNLIFDQTANNQFLNLFVTSDRVSFTDSLFINNVNIANILRNDSLRFNIKMSDLDETNQLDLNGLVEFGEESSSRLSLLPSDMIINNEDWRIEEKVKFDFEEGKTLINGLELSQGEQIVAIDGAISKNDDDILKITFSDFLLETFNPLTVPLGIDLAGMMNGEVQIRSLLEQPFIQSDIRADDIVYNETAIGDMTVGAALDPETRVVRVKVDIQDGGVESLTLNGVYDASNEESPLNLQAHMDENPLIIFSPFLRNLVSDLSGTATADLTITGTSLNPVINGTARLNNSRMVVNYLQTPYRIDDEISVSNSKILLKDLIIVDENNQQAVANGSVDMSNPINPEIHVDISANNFMALNTTAKDNPLYYGVAYGTGSFRFNGPTDDIDIQIVAATNRGTVINIPLNAAGEITEQDFITFVNADSTATPKPNSFEGLTMTMDLSVDPESEVNIFTDLGKLSGRGEGLLSLHITSLGDFEMFGDYAIQQGKFEFTAQDFINKIFEIESGGSIRWTGNPEEALINLTATYQVRTSVRPLYTAAGRAGTDQRVQAQAEMILNGNLLQPDITFGIDFPTDSYVEDELQSYLSDINNVNQQALSLIVRRSFAPGTGTDLTRELNTTVFSAGTELAFNQLNNIISQSLNLNFVDFNIRSFNEASASIRLLNDRLILTGGVTDRRGELNDFNVFGKDIASDVEALYLIRKSGNLLFRASNRLNNRNFLNPEDEYVSAFGLVYRQEFDTFGEFFRKLVSFSKKKPAEDASFIEFKTDTTAASKDTINVDLN</sequence>
<proteinExistence type="predicted"/>
<dbReference type="Proteomes" id="UP001580928">
    <property type="component" value="Unassembled WGS sequence"/>
</dbReference>
<dbReference type="PANTHER" id="PTHR36985:SF1">
    <property type="entry name" value="TRANSLOCATION AND ASSEMBLY MODULE SUBUNIT TAMB"/>
    <property type="match status" value="1"/>
</dbReference>
<accession>A0ABV5CCH8</accession>
<evidence type="ECO:0000313" key="6">
    <source>
        <dbReference type="EMBL" id="MFB5945272.1"/>
    </source>
</evidence>
<name>A0ABV5CCH8_9SPHI</name>
<comment type="subcellular location">
    <subcellularLocation>
        <location evidence="1">Membrane</location>
        <topology evidence="1">Single-pass membrane protein</topology>
    </subcellularLocation>
</comment>
<dbReference type="InterPro" id="IPR007452">
    <property type="entry name" value="TamB_C"/>
</dbReference>